<evidence type="ECO:0000256" key="4">
    <source>
        <dbReference type="ARBA" id="ARBA00022729"/>
    </source>
</evidence>
<dbReference type="PRINTS" id="PR00837">
    <property type="entry name" value="V5TPXLIKE"/>
</dbReference>
<dbReference type="STRING" id="2163413.A0A4P6XS20"/>
<sequence length="242" mass="25153">MKLLLTLLSAYIALTNAAPVTVTKTVVVLTQYSTSTVSGSPFTLASEVVSTLTGALVSSSAAVPSSELTLTSAPVAATTSATATSSSAASSSSSTSSSLNSFEAAILEEHNVKRALHGANALTWDTTLAQYAADYAASSFSCDNVQLIHSGGPYGENLAAGYVGGAAPVDAWYDEISQYDYSNPGFSEATGHFTQVIWASTTKVGCAEVICNNAWRQYTICEYSPAGNVIGYFEENVYPLES</sequence>
<evidence type="ECO:0000256" key="5">
    <source>
        <dbReference type="SAM" id="SignalP"/>
    </source>
</evidence>
<organism evidence="7 8">
    <name type="scientific">Metschnikowia aff. pulcherrima</name>
    <dbReference type="NCBI Taxonomy" id="2163413"/>
    <lineage>
        <taxon>Eukaryota</taxon>
        <taxon>Fungi</taxon>
        <taxon>Dikarya</taxon>
        <taxon>Ascomycota</taxon>
        <taxon>Saccharomycotina</taxon>
        <taxon>Pichiomycetes</taxon>
        <taxon>Metschnikowiaceae</taxon>
        <taxon>Metschnikowia</taxon>
    </lineage>
</organism>
<dbReference type="Pfam" id="PF00188">
    <property type="entry name" value="CAP"/>
    <property type="match status" value="1"/>
</dbReference>
<comment type="similarity">
    <text evidence="2">Belongs to the CRISP family.</text>
</comment>
<dbReference type="SUPFAM" id="SSF55797">
    <property type="entry name" value="PR-1-like"/>
    <property type="match status" value="1"/>
</dbReference>
<evidence type="ECO:0000313" key="8">
    <source>
        <dbReference type="Proteomes" id="UP000292447"/>
    </source>
</evidence>
<reference evidence="8" key="1">
    <citation type="submission" date="2019-03" db="EMBL/GenBank/DDBJ databases">
        <title>Snf2 controls pulcherriminic acid biosynthesis and connects pigmentation and antifungal activity of the yeast Metschnikowia pulcherrima.</title>
        <authorList>
            <person name="Gore-Lloyd D."/>
            <person name="Sumann I."/>
            <person name="Brachmann A.O."/>
            <person name="Schneeberger K."/>
            <person name="Ortiz-Merino R.A."/>
            <person name="Moreno-Beltran M."/>
            <person name="Schlaefli M."/>
            <person name="Kirner P."/>
            <person name="Santos Kron A."/>
            <person name="Wolfe K.H."/>
            <person name="Piel J."/>
            <person name="Ahrens C.H."/>
            <person name="Henk D."/>
            <person name="Freimoser F.M."/>
        </authorList>
    </citation>
    <scope>NUCLEOTIDE SEQUENCE [LARGE SCALE GENOMIC DNA]</scope>
    <source>
        <strain evidence="8">APC 1.2</strain>
    </source>
</reference>
<feature type="domain" description="SCP" evidence="6">
    <location>
        <begin position="101"/>
        <end position="231"/>
    </location>
</feature>
<proteinExistence type="inferred from homology"/>
<comment type="subcellular location">
    <subcellularLocation>
        <location evidence="1">Secreted</location>
    </subcellularLocation>
</comment>
<dbReference type="AlphaFoldDB" id="A0A4P6XS20"/>
<dbReference type="SMART" id="SM00198">
    <property type="entry name" value="SCP"/>
    <property type="match status" value="1"/>
</dbReference>
<keyword evidence="8" id="KW-1185">Reference proteome</keyword>
<dbReference type="InterPro" id="IPR035940">
    <property type="entry name" value="CAP_sf"/>
</dbReference>
<dbReference type="Proteomes" id="UP000292447">
    <property type="component" value="Chromosome III"/>
</dbReference>
<dbReference type="PANTHER" id="PTHR10334">
    <property type="entry name" value="CYSTEINE-RICH SECRETORY PROTEIN-RELATED"/>
    <property type="match status" value="1"/>
</dbReference>
<evidence type="ECO:0000313" key="7">
    <source>
        <dbReference type="EMBL" id="QBM88731.1"/>
    </source>
</evidence>
<dbReference type="Gene3D" id="3.40.33.10">
    <property type="entry name" value="CAP"/>
    <property type="match status" value="1"/>
</dbReference>
<evidence type="ECO:0000256" key="3">
    <source>
        <dbReference type="ARBA" id="ARBA00022525"/>
    </source>
</evidence>
<dbReference type="FunFam" id="3.40.33.10:FF:000012">
    <property type="entry name" value="Secreted protein PRY1"/>
    <property type="match status" value="1"/>
</dbReference>
<keyword evidence="3" id="KW-0964">Secreted</keyword>
<evidence type="ECO:0000256" key="1">
    <source>
        <dbReference type="ARBA" id="ARBA00004613"/>
    </source>
</evidence>
<dbReference type="GO" id="GO:0005576">
    <property type="term" value="C:extracellular region"/>
    <property type="evidence" value="ECO:0007669"/>
    <property type="project" value="UniProtKB-SubCell"/>
</dbReference>
<gene>
    <name evidence="7" type="primary">MPUL0C07100</name>
    <name evidence="7" type="ORF">METSCH_C07100</name>
</gene>
<dbReference type="InterPro" id="IPR014044">
    <property type="entry name" value="CAP_dom"/>
</dbReference>
<dbReference type="CDD" id="cd05384">
    <property type="entry name" value="CAP_PRY1-like"/>
    <property type="match status" value="1"/>
</dbReference>
<dbReference type="InterPro" id="IPR018244">
    <property type="entry name" value="Allrgn_V5/Tpx1_CS"/>
</dbReference>
<feature type="signal peptide" evidence="5">
    <location>
        <begin position="1"/>
        <end position="17"/>
    </location>
</feature>
<dbReference type="EMBL" id="CP034458">
    <property type="protein sequence ID" value="QBM88731.1"/>
    <property type="molecule type" value="Genomic_DNA"/>
</dbReference>
<accession>A0A4P6XS20</accession>
<dbReference type="InterPro" id="IPR001283">
    <property type="entry name" value="CRISP-related"/>
</dbReference>
<evidence type="ECO:0000259" key="6">
    <source>
        <dbReference type="SMART" id="SM00198"/>
    </source>
</evidence>
<dbReference type="PROSITE" id="PS01009">
    <property type="entry name" value="CRISP_1"/>
    <property type="match status" value="1"/>
</dbReference>
<feature type="chain" id="PRO_5020548990" evidence="5">
    <location>
        <begin position="18"/>
        <end position="242"/>
    </location>
</feature>
<protein>
    <submittedName>
        <fullName evidence="7">Putative conserved protein YkwD, contains CAP (CSP/antigen 5/PR1) domain</fullName>
    </submittedName>
</protein>
<keyword evidence="4 5" id="KW-0732">Signal</keyword>
<evidence type="ECO:0000256" key="2">
    <source>
        <dbReference type="ARBA" id="ARBA00009923"/>
    </source>
</evidence>
<name>A0A4P6XS20_9ASCO</name>